<name>A0ABS8SFV2_DATST</name>
<dbReference type="Proteomes" id="UP000823775">
    <property type="component" value="Unassembled WGS sequence"/>
</dbReference>
<evidence type="ECO:0000313" key="3">
    <source>
        <dbReference type="Proteomes" id="UP000823775"/>
    </source>
</evidence>
<sequence length="107" mass="11774">MVEKIPGSKILISILVALLVYVSGAQRAEAARPTDCWTGTPNEKLHYITENQLDRIADERDALDEKVVGMALFAAENSVRSLVFGGVGRSFRSSGLSLFFFHEPLSF</sequence>
<gene>
    <name evidence="2" type="ORF">HAX54_035962</name>
</gene>
<keyword evidence="3" id="KW-1185">Reference proteome</keyword>
<reference evidence="2 3" key="1">
    <citation type="journal article" date="2021" name="BMC Genomics">
        <title>Datura genome reveals duplications of psychoactive alkaloid biosynthetic genes and high mutation rate following tissue culture.</title>
        <authorList>
            <person name="Rajewski A."/>
            <person name="Carter-House D."/>
            <person name="Stajich J."/>
            <person name="Litt A."/>
        </authorList>
    </citation>
    <scope>NUCLEOTIDE SEQUENCE [LARGE SCALE GENOMIC DNA]</scope>
    <source>
        <strain evidence="2">AR-01</strain>
    </source>
</reference>
<keyword evidence="1" id="KW-0732">Signal</keyword>
<feature type="chain" id="PRO_5047174232" evidence="1">
    <location>
        <begin position="31"/>
        <end position="107"/>
    </location>
</feature>
<protein>
    <submittedName>
        <fullName evidence="2">Uncharacterized protein</fullName>
    </submittedName>
</protein>
<organism evidence="2 3">
    <name type="scientific">Datura stramonium</name>
    <name type="common">Jimsonweed</name>
    <name type="synonym">Common thornapple</name>
    <dbReference type="NCBI Taxonomy" id="4076"/>
    <lineage>
        <taxon>Eukaryota</taxon>
        <taxon>Viridiplantae</taxon>
        <taxon>Streptophyta</taxon>
        <taxon>Embryophyta</taxon>
        <taxon>Tracheophyta</taxon>
        <taxon>Spermatophyta</taxon>
        <taxon>Magnoliopsida</taxon>
        <taxon>eudicotyledons</taxon>
        <taxon>Gunneridae</taxon>
        <taxon>Pentapetalae</taxon>
        <taxon>asterids</taxon>
        <taxon>lamiids</taxon>
        <taxon>Solanales</taxon>
        <taxon>Solanaceae</taxon>
        <taxon>Solanoideae</taxon>
        <taxon>Datureae</taxon>
        <taxon>Datura</taxon>
    </lineage>
</organism>
<dbReference type="EMBL" id="JACEIK010000473">
    <property type="protein sequence ID" value="MCD7457728.1"/>
    <property type="molecule type" value="Genomic_DNA"/>
</dbReference>
<evidence type="ECO:0000256" key="1">
    <source>
        <dbReference type="SAM" id="SignalP"/>
    </source>
</evidence>
<comment type="caution">
    <text evidence="2">The sequence shown here is derived from an EMBL/GenBank/DDBJ whole genome shotgun (WGS) entry which is preliminary data.</text>
</comment>
<evidence type="ECO:0000313" key="2">
    <source>
        <dbReference type="EMBL" id="MCD7457728.1"/>
    </source>
</evidence>
<accession>A0ABS8SFV2</accession>
<feature type="signal peptide" evidence="1">
    <location>
        <begin position="1"/>
        <end position="30"/>
    </location>
</feature>
<proteinExistence type="predicted"/>